<evidence type="ECO:0000256" key="8">
    <source>
        <dbReference type="ARBA" id="ARBA00023136"/>
    </source>
</evidence>
<dbReference type="PRINTS" id="PR00702">
    <property type="entry name" value="ACRIFLAVINRP"/>
</dbReference>
<dbReference type="EMBL" id="CP081864">
    <property type="protein sequence ID" value="QZN95731.1"/>
    <property type="molecule type" value="Genomic_DNA"/>
</dbReference>
<feature type="transmembrane region" description="Helical" evidence="9">
    <location>
        <begin position="365"/>
        <end position="386"/>
    </location>
</feature>
<feature type="transmembrane region" description="Helical" evidence="9">
    <location>
        <begin position="471"/>
        <end position="496"/>
    </location>
</feature>
<dbReference type="RefSeq" id="WP_222158807.1">
    <property type="nucleotide sequence ID" value="NZ_CP081864.1"/>
</dbReference>
<dbReference type="Pfam" id="PF00873">
    <property type="entry name" value="ACR_tran"/>
    <property type="match status" value="1"/>
</dbReference>
<keyword evidence="8 9" id="KW-0472">Membrane</keyword>
<keyword evidence="7 9" id="KW-1133">Transmembrane helix</keyword>
<evidence type="ECO:0000256" key="1">
    <source>
        <dbReference type="ARBA" id="ARBA00004429"/>
    </source>
</evidence>
<evidence type="ECO:0000256" key="5">
    <source>
        <dbReference type="ARBA" id="ARBA00022519"/>
    </source>
</evidence>
<dbReference type="InterPro" id="IPR004764">
    <property type="entry name" value="MdtF-like"/>
</dbReference>
<evidence type="ECO:0000256" key="6">
    <source>
        <dbReference type="ARBA" id="ARBA00022692"/>
    </source>
</evidence>
<dbReference type="NCBIfam" id="NF007842">
    <property type="entry name" value="PRK10555.1"/>
    <property type="match status" value="1"/>
</dbReference>
<dbReference type="SUPFAM" id="SSF82866">
    <property type="entry name" value="Multidrug efflux transporter AcrB transmembrane domain"/>
    <property type="match status" value="2"/>
</dbReference>
<evidence type="ECO:0000313" key="10">
    <source>
        <dbReference type="EMBL" id="QZN95731.1"/>
    </source>
</evidence>
<evidence type="ECO:0000313" key="11">
    <source>
        <dbReference type="Proteomes" id="UP000825886"/>
    </source>
</evidence>
<feature type="transmembrane region" description="Helical" evidence="9">
    <location>
        <begin position="440"/>
        <end position="459"/>
    </location>
</feature>
<dbReference type="Gene3D" id="3.30.70.1440">
    <property type="entry name" value="Multidrug efflux transporter AcrB pore domain"/>
    <property type="match status" value="1"/>
</dbReference>
<evidence type="ECO:0000256" key="7">
    <source>
        <dbReference type="ARBA" id="ARBA00022989"/>
    </source>
</evidence>
<evidence type="ECO:0000256" key="4">
    <source>
        <dbReference type="ARBA" id="ARBA00022475"/>
    </source>
</evidence>
<feature type="transmembrane region" description="Helical" evidence="9">
    <location>
        <begin position="339"/>
        <end position="358"/>
    </location>
</feature>
<gene>
    <name evidence="10" type="primary">acrD</name>
    <name evidence="10" type="ORF">K6K13_21745</name>
</gene>
<evidence type="ECO:0000256" key="2">
    <source>
        <dbReference type="ARBA" id="ARBA00010942"/>
    </source>
</evidence>
<sequence>MANFFIDRPIFAWVLAILLSLGGMMAIASLAVEQYPDLAPPNVRITASYPGASAQTMENTVTQIIEQSMTGLDHLMYMSSQSSSGQTRITLSFDAGTDPDNARQQVQNQLQSAMRKLPQDVQQQGVTVNKTGDTNILMIAFVSTDGSMEKQDISDYVASNVQEPLSRINGVGSVDIFGSQYAMRIWLDPSKLKSFSLTASDVVSAIQSQNSQVSVGQVGGTPSVDYQSLNATVNARSLLQTPEQFRAITLRVNQDGSAVTLGDVAKIEQGAENYDSLSRFNGQSASGLGIKLASGANEIETDKLVRARLAELAPFFPHGLEAKIAFETSPFVKASIEDVVKTLLEAVLLVFLVMYLFLQNFRATLIPTIAVPVVLLGTFAVLYAFGFSLNTLTMFAMVLAIGLLVDDAIVVVENVERVMSEEGLSPRAATRKSMQQVQSALVGIALVLSAVFVPMAFFGGTTGAIYRQFSITIVSAMVLSVLVALILTPALCATLLKPLAKGEHHGKRGFFGWFNRQFNQLSERYEHGVGKIVVKSGRWFVLYLAIIGVMAFLFRTLPTSFLPQEDRGVFMTQIQLPPGSTQQQTLKVVEKVEAYYMTQEKENVVSVFTAVGNGQNVAQLFVRLKDWDERPGAQNSAGAIVERATRAFRRINEARVFASTPPAISGLGNASGFDMELQDRAGLGHDALMAARDTLLAQAAGDARLTRVRHNGLDDSPQMQITIDQRKAESLGVSISNINSTLKIGWGSTYVNDFIDRGRVKKVYVQAAAPYRMLPDDLNKWYVRNDSGGMVPFSAFAQTSWMTGSPRLERYNGFSALEILGESAPGVSTGTAMDVMEQLVAKLPDGFGLEWTGMSLQERMTGAQAPALYAISLLVVFLCLAALYESWSVPFSVMLVVPLGVLGALIATWARGLENDVYFQVGLLTVIGLSAKNAILIVEFANDMNHKGVDIVKATLEASRQRLRPILMTSLAFVFGVLPMATSTGAGSASQHAVGTGVIGGMVAATVLAIFFVPLFFVVVRRRFPLREKTE</sequence>
<feature type="transmembrane region" description="Helical" evidence="9">
    <location>
        <begin position="917"/>
        <end position="942"/>
    </location>
</feature>
<dbReference type="Gene3D" id="1.20.1640.10">
    <property type="entry name" value="Multidrug efflux transporter AcrB transmembrane domain"/>
    <property type="match status" value="2"/>
</dbReference>
<evidence type="ECO:0000256" key="9">
    <source>
        <dbReference type="RuleBase" id="RU364070"/>
    </source>
</evidence>
<dbReference type="InterPro" id="IPR027463">
    <property type="entry name" value="AcrB_DN_DC_subdom"/>
</dbReference>
<feature type="transmembrane region" description="Helical" evidence="9">
    <location>
        <begin position="993"/>
        <end position="1020"/>
    </location>
</feature>
<feature type="transmembrane region" description="Helical" evidence="9">
    <location>
        <begin position="963"/>
        <end position="981"/>
    </location>
</feature>
<organism evidence="10 11">
    <name type="scientific">Symbiopectobacterium purcellii</name>
    <dbReference type="NCBI Taxonomy" id="2871826"/>
    <lineage>
        <taxon>Bacteria</taxon>
        <taxon>Pseudomonadati</taxon>
        <taxon>Pseudomonadota</taxon>
        <taxon>Gammaproteobacteria</taxon>
        <taxon>Enterobacterales</taxon>
        <taxon>Enterobacteriaceae</taxon>
    </lineage>
</organism>
<keyword evidence="6 9" id="KW-0812">Transmembrane</keyword>
<keyword evidence="4" id="KW-1003">Cell membrane</keyword>
<dbReference type="SUPFAM" id="SSF82693">
    <property type="entry name" value="Multidrug efflux transporter AcrB pore domain, PN1, PN2, PC1 and PC2 subdomains"/>
    <property type="match status" value="3"/>
</dbReference>
<name>A0ABX9AN43_9ENTR</name>
<dbReference type="NCBIfam" id="TIGR00915">
    <property type="entry name" value="2A0602"/>
    <property type="match status" value="1"/>
</dbReference>
<feature type="transmembrane region" description="Helical" evidence="9">
    <location>
        <begin position="867"/>
        <end position="884"/>
    </location>
</feature>
<protein>
    <recommendedName>
        <fullName evidence="9">Efflux pump membrane transporter</fullName>
    </recommendedName>
</protein>
<dbReference type="InterPro" id="IPR001036">
    <property type="entry name" value="Acrflvin-R"/>
</dbReference>
<dbReference type="Proteomes" id="UP000825886">
    <property type="component" value="Chromosome"/>
</dbReference>
<dbReference type="SUPFAM" id="SSF82714">
    <property type="entry name" value="Multidrug efflux transporter AcrB TolC docking domain, DN and DC subdomains"/>
    <property type="match status" value="2"/>
</dbReference>
<dbReference type="Gene3D" id="3.30.70.1430">
    <property type="entry name" value="Multidrug efflux transporter AcrB pore domain"/>
    <property type="match status" value="2"/>
</dbReference>
<keyword evidence="5 9" id="KW-0997">Cell inner membrane</keyword>
<feature type="transmembrane region" description="Helical" evidence="9">
    <location>
        <begin position="540"/>
        <end position="557"/>
    </location>
</feature>
<dbReference type="Gene3D" id="3.30.2090.10">
    <property type="entry name" value="Multidrug efflux transporter AcrB TolC docking domain, DN and DC subdomains"/>
    <property type="match status" value="2"/>
</dbReference>
<feature type="transmembrane region" description="Helical" evidence="9">
    <location>
        <begin position="891"/>
        <end position="911"/>
    </location>
</feature>
<reference evidence="10 11" key="1">
    <citation type="submission" date="2021-08" db="EMBL/GenBank/DDBJ databases">
        <title>Culture and genomic analysis of Symbiopectobacterium purcellii sp. nov. gen. nov., isolated from the leafhopper Empoasca decipiens.</title>
        <authorList>
            <person name="Nadal-Jimenez P."/>
            <person name="Siozios S."/>
            <person name="Halliday N."/>
            <person name="Camara M."/>
            <person name="Hurst G.D.D."/>
        </authorList>
    </citation>
    <scope>NUCLEOTIDE SEQUENCE [LARGE SCALE GENOMIC DNA]</scope>
    <source>
        <strain evidence="10 11">SyEd1</strain>
    </source>
</reference>
<keyword evidence="3 9" id="KW-0813">Transport</keyword>
<comment type="subcellular location">
    <subcellularLocation>
        <location evidence="1 9">Cell inner membrane</location>
        <topology evidence="1 9">Multi-pass membrane protein</topology>
    </subcellularLocation>
</comment>
<dbReference type="Gene3D" id="3.30.70.1320">
    <property type="entry name" value="Multidrug efflux transporter AcrB pore domain like"/>
    <property type="match status" value="1"/>
</dbReference>
<proteinExistence type="inferred from homology"/>
<accession>A0ABX9AN43</accession>
<keyword evidence="11" id="KW-1185">Reference proteome</keyword>
<comment type="similarity">
    <text evidence="2 9">Belongs to the resistance-nodulation-cell division (RND) (TC 2.A.6) family.</text>
</comment>
<dbReference type="NCBIfam" id="NF000282">
    <property type="entry name" value="RND_permease_1"/>
    <property type="match status" value="1"/>
</dbReference>
<dbReference type="PANTHER" id="PTHR32063">
    <property type="match status" value="1"/>
</dbReference>
<comment type="caution">
    <text evidence="9">Lacks conserved residue(s) required for the propagation of feature annotation.</text>
</comment>
<dbReference type="PANTHER" id="PTHR32063:SF32">
    <property type="entry name" value="AMINOGLYCOSIDE EFFLUX PUMP-RELATED"/>
    <property type="match status" value="1"/>
</dbReference>
<evidence type="ECO:0000256" key="3">
    <source>
        <dbReference type="ARBA" id="ARBA00022448"/>
    </source>
</evidence>